<dbReference type="InterPro" id="IPR016624">
    <property type="entry name" value="UCP014753"/>
</dbReference>
<evidence type="ECO:0000313" key="3">
    <source>
        <dbReference type="EMBL" id="OUZ32672.1"/>
    </source>
</evidence>
<gene>
    <name evidence="3" type="ORF">A5889_001381</name>
    <name evidence="4" type="ORF">A5889_001696</name>
</gene>
<reference evidence="4" key="2">
    <citation type="submission" date="2017-05" db="EMBL/GenBank/DDBJ databases">
        <authorList>
            <consortium name="The Broad Institute Genomics Platform"/>
            <consortium name="The Broad Institute Genomic Center for Infectious Diseases"/>
            <person name="Earl A."/>
            <person name="Manson A."/>
            <person name="Schwartman J."/>
            <person name="Gilmore M."/>
            <person name="Abouelleil A."/>
            <person name="Cao P."/>
            <person name="Chapman S."/>
            <person name="Cusick C."/>
            <person name="Shea T."/>
            <person name="Young S."/>
            <person name="Neafsey D."/>
            <person name="Nusbaum C."/>
            <person name="Birren B."/>
        </authorList>
    </citation>
    <scope>NUCLEOTIDE SEQUENCE</scope>
    <source>
        <strain evidence="4">9D6_DIV0238</strain>
    </source>
</reference>
<sequence length="583" mass="67004">MGILSENPFLTRQDYQEALEKIMQPLRAIILENDQPGVNLGSSGAVYDRKRTEMEALVRPLWGVAPYWTACQDDELRDAYVAKLIKGTDPKNANYWGDIEDYDQYIVEAAALALTLLLHKEYFWEQLPEQNQQSVVEWLSQALTRKIPKNNWTFFKVLIRLALYHCGEVLEKEQLEQELELIDSMYIGEGWYVDGKATQRDYYVAFAFHYYGLIYATFMKSEDPKWSERFIERAMLFAQDFIYYFDEEGEALPYGRSQTYRFAQGAFFSALVFADVEAIAWGKVKTLLSTHLKRWMNHDIFTFDGRLSIGYHYENLVMAEGYNAPGSPYWALKTFLLLAVKEEHPFWSAAPLPIQRTEKRVIEKGNMLFVREASGNHLLGYPAGMMIENQAHAQAKYSKFVYSTKFGFSVPKAGVSYEEGAFDNTLALSRDGLYFRTKGKVTAYQLTEDCVSYEWMPFEEVQIQTEIYPFGQWHLRVHDIETTIPLKIREGGFSAPLSGRKPNGTIDSTWCSVSEGELTSRMIAISGYDEATIIQPEVNTSLFFQRTSLPCLLKELPVGNHRLICLVGGIVAEKERTEKDDKN</sequence>
<evidence type="ECO:0000259" key="2">
    <source>
        <dbReference type="Pfam" id="PF20938"/>
    </source>
</evidence>
<reference evidence="3" key="1">
    <citation type="submission" date="2017-05" db="EMBL/GenBank/DDBJ databases">
        <title>The Genome Sequence of Enterococcus sp. 9D6_DIV0238.</title>
        <authorList>
            <consortium name="The Broad Institute Genomics Platform"/>
            <consortium name="The Broad Institute Genomic Center for Infectious Diseases"/>
            <person name="Earl A."/>
            <person name="Manson A."/>
            <person name="Schwartman J."/>
            <person name="Gilmore M."/>
            <person name="Abouelleil A."/>
            <person name="Cao P."/>
            <person name="Chapman S."/>
            <person name="Cusick C."/>
            <person name="Shea T."/>
            <person name="Young S."/>
            <person name="Neafsey D."/>
            <person name="Nusbaum C."/>
            <person name="Birren B."/>
        </authorList>
    </citation>
    <scope>NUCLEOTIDE SEQUENCE [LARGE SCALE GENOMIC DNA]</scope>
    <source>
        <strain evidence="3">9D6_DIV0238</strain>
    </source>
</reference>
<proteinExistence type="predicted"/>
<feature type="domain" description="DUF2264" evidence="1">
    <location>
        <begin position="11"/>
        <end position="353"/>
    </location>
</feature>
<dbReference type="InterPro" id="IPR049349">
    <property type="entry name" value="DUF2264_N"/>
</dbReference>
<evidence type="ECO:0008006" key="6">
    <source>
        <dbReference type="Google" id="ProtNLM"/>
    </source>
</evidence>
<dbReference type="Pfam" id="PF20938">
    <property type="entry name" value="DUF2264_C"/>
    <property type="match status" value="1"/>
</dbReference>
<name>A0A200J5Z0_9ENTE</name>
<dbReference type="Proteomes" id="UP000196151">
    <property type="component" value="Chromosome"/>
</dbReference>
<organism evidence="3">
    <name type="scientific">Candidatus Enterococcus dunnyi</name>
    <dbReference type="NCBI Taxonomy" id="1834192"/>
    <lineage>
        <taxon>Bacteria</taxon>
        <taxon>Bacillati</taxon>
        <taxon>Bacillota</taxon>
        <taxon>Bacilli</taxon>
        <taxon>Lactobacillales</taxon>
        <taxon>Enterococcaceae</taxon>
        <taxon>Enterococcus</taxon>
    </lineage>
</organism>
<evidence type="ECO:0000313" key="4">
    <source>
        <dbReference type="EMBL" id="WYJ94194.1"/>
    </source>
</evidence>
<dbReference type="OrthoDB" id="9813465at2"/>
<feature type="domain" description="DUF2264" evidence="2">
    <location>
        <begin position="391"/>
        <end position="577"/>
    </location>
</feature>
<accession>A0A200J5Z0</accession>
<dbReference type="Pfam" id="PF10022">
    <property type="entry name" value="DUF2264"/>
    <property type="match status" value="1"/>
</dbReference>
<protein>
    <recommendedName>
        <fullName evidence="6">DUF2264 domain-containing protein</fullName>
    </recommendedName>
</protein>
<evidence type="ECO:0000313" key="5">
    <source>
        <dbReference type="Proteomes" id="UP000196151"/>
    </source>
</evidence>
<dbReference type="RefSeq" id="WP_087640520.1">
    <property type="nucleotide sequence ID" value="NZ_CP147246.1"/>
</dbReference>
<dbReference type="PIRSF" id="PIRSF014753">
    <property type="entry name" value="UCP014753"/>
    <property type="match status" value="1"/>
</dbReference>
<reference evidence="4" key="3">
    <citation type="submission" date="2024-03" db="EMBL/GenBank/DDBJ databases">
        <title>The Genome Sequence of Enterococcus sp. DIV0238c.</title>
        <authorList>
            <consortium name="The Broad Institute Genomics Platform"/>
            <consortium name="The Broad Institute Microbial Omics Core"/>
            <consortium name="The Broad Institute Genomic Center for Infectious Diseases"/>
            <person name="Earl A."/>
            <person name="Manson A."/>
            <person name="Gilmore M."/>
            <person name="Schwartman J."/>
            <person name="Shea T."/>
            <person name="Abouelleil A."/>
            <person name="Cao P."/>
            <person name="Chapman S."/>
            <person name="Cusick C."/>
            <person name="Young S."/>
            <person name="Neafsey D."/>
            <person name="Nusbaum C."/>
            <person name="Birren B."/>
        </authorList>
    </citation>
    <scope>NUCLEOTIDE SEQUENCE</scope>
    <source>
        <strain evidence="4">9D6_DIV0238</strain>
    </source>
</reference>
<dbReference type="PANTHER" id="PTHR35339">
    <property type="entry name" value="LINALOOL DEHYDRATASE_ISOMERASE DOMAIN-CONTAINING PROTEIN"/>
    <property type="match status" value="1"/>
</dbReference>
<evidence type="ECO:0000259" key="1">
    <source>
        <dbReference type="Pfam" id="PF10022"/>
    </source>
</evidence>
<dbReference type="InterPro" id="IPR049237">
    <property type="entry name" value="DUF2264_C"/>
</dbReference>
<dbReference type="AlphaFoldDB" id="A0A200J5Z0"/>
<dbReference type="EMBL" id="NIBQ01000002">
    <property type="protein sequence ID" value="OUZ32672.1"/>
    <property type="molecule type" value="Genomic_DNA"/>
</dbReference>
<dbReference type="EMBL" id="CP147246">
    <property type="protein sequence ID" value="WYJ94194.1"/>
    <property type="molecule type" value="Genomic_DNA"/>
</dbReference>
<dbReference type="PANTHER" id="PTHR35339:SF4">
    <property type="entry name" value="LINALOOL DEHYDRATASE_ISOMERASE DOMAIN-CONTAINING PROTEIN"/>
    <property type="match status" value="1"/>
</dbReference>
<keyword evidence="5" id="KW-1185">Reference proteome</keyword>